<dbReference type="Pfam" id="PF14529">
    <property type="entry name" value="Exo_endo_phos_2"/>
    <property type="match status" value="1"/>
</dbReference>
<keyword evidence="5" id="KW-1185">Reference proteome</keyword>
<feature type="transmembrane region" description="Helical" evidence="2">
    <location>
        <begin position="1819"/>
        <end position="1840"/>
    </location>
</feature>
<feature type="transmembrane region" description="Helical" evidence="2">
    <location>
        <begin position="1185"/>
        <end position="1208"/>
    </location>
</feature>
<feature type="transmembrane region" description="Helical" evidence="2">
    <location>
        <begin position="1780"/>
        <end position="1799"/>
    </location>
</feature>
<dbReference type="GO" id="GO:0071897">
    <property type="term" value="P:DNA biosynthetic process"/>
    <property type="evidence" value="ECO:0007669"/>
    <property type="project" value="UniProtKB-ARBA"/>
</dbReference>
<dbReference type="InterPro" id="IPR000477">
    <property type="entry name" value="RT_dom"/>
</dbReference>
<sequence>MKVSVEAVRSSKLIPQCKRCQRYNHTQKYCGHEPKCVKCAGQHLTTESSYRGCEVAKELQKRRDEASRKQQPRTLTANAIKPGVSYSQVAQKGNEPDQTPADIKNPNPTEETSLMQMMQNLITRVDQLAARLTTIENDISRTCHRAVYCPPRHNLKKPDYTTLLNYLGERFILGGDYNAKHLNWGSRITTTKGRELKAALREKGCDIRSTARPTYWPSDPRKTPDLLDFFITRKVALNFTDVNDNFDVTSDHSAVILTLSHHIIKKENKPYLTNRTTDWLSFREELGKNIKLNVQLKNRKQLDTAAEQFIAQIQEAAWNNTKPYTYKTVGNNYPFEIRELVRDKRRARRKWQTTRNAADKTKLNNLSQQLKREIINLKQSSIKCYLRELTNERSTDYSLWRATRKLKKPITYIPPLRKTNGNWAKSAKEKAEAFANYLEQTFQHYTAQNNSMSQEEYNNQDDEKIPLVTPKEIANEIKVNLNPKKAPGYDLITGELLKNLPKKAIVMLTYLFNAVIRLQHMPSCWKVAEMIMLHKLGKPANEVKSYRPISLLPIISKLFEKLLLKRLKPIIENKNLIPSHQFGFRQQHNTIDQVHRITNVIEEALEGRETCSAVFLDVAQAFDKVWHQGLMSKLNKILPKQYVHLLESYVTGRIFRVKQEDEYSQFKDIKAGVPQGSVLGPVLYLLYTHNIPKGNNITMATFADDTAILAVGREISSSTRRLQSACDKITEWTRVWRIKLNEAKSVNITFTNKRIEGQHNVNMNGIVIPYANTAKYLGMTLDTKLKWKEHVKKKKKELFLKYKKMYWLIGRSSQLSIYNKVLLYNQMLKPSWLYGIQLWGCTSQRYIKIIQTFQNKVLRNIVDAPRYARNSDIHRDLNIPYVADEIKRSAQKHQQRVRDHVNPEVTQLLQKVLIKPQKQTIAQVFKLLSVNHLALIDTSVNTLYTSLKDFRRCQVWGTRPLNCSSTSYPPCKKCGVKILTNVDSKVRRPHLVETKYPDGVHLLRDHLETLLSELALNQTAKSPNNLVLSGGGVRTRDLPSAKWRARRLAAMLGNFIGVDCESLESIEDFVLTNISNCDDKFYLKGPLPPPLHRVKHWSFEPDLVRTSSTIHEIKPRVLSINVVRNSKKNRHFEELHSTQDSKVQLPTTSKAGALNFPRPITSSEDHLKLVRVLGSDIFQTRIGKFLLKLTFIFYLALLVAQLYFFFLAASTENLINHAPLFLQMCYIEFAITILLSRNRMVEQVMEVIDLWEIDSAGEETKQRITRESRRINMFVVTNTILGVTWATTHLLSHNPTETVFVRYVFHLLFPIQARCRDNALLQMKNLIVPFTLGAVVITTSFALSLLQDAISWRSCLFGVWTLLTITSLITAGHTLEDESEKMLASFSIPKWYTWNIKNRKLLLTILTNTTRPISLKFTDSFTINYTLLVFVSITLVGVMYVLYERSYIYRTLPTVQLCLRVIMDLVLYSHNGHSLITVMVFRRRQWFLLVKNLTVTCTKIQKRRHHLFIFVLTQVIFCASGVLIASAWMAIAGTGISFLRMFFVENFQVYSLFFYVTFACAILTLLLERYRYHCYSLLERNIQLDEVRRNLFHLKEAVVTFNDIFGWTILLTTFLVGARSLMHLDVIIKNTYHNYESNNNIWNTLHFVSNMIMVLIFWIGLLTIIFLCDTIQKEFDKILTLTYKSDTSACISDCDIQEFRDAIQDYRPQFTAARFFCIDRNTICSVLNCLTTFFITEFSIVVHLSKNHLVEQAMEVIDLWKIDSAGEETKQRITKESRRINMFVAINTILAVVVVSHNPTETVFVRDIFHLLFPSQAKFHTVFFNLMFYLAVLATMAHPYQVIYTTQHVKFQIYMCKTFIQKMTDRTDLEEILLYDGDYQESTESRLKFLINRHCDFIRYIYRKLSTVQLCLRVIMDLVLYSHNGHSLITVMVLRRRQWFLLVKNLTVTCTKIQKRRHHLFIFVLTQVIFCATGVLIASAWMAIAGTGISFLRMFFVENFQVYSLFFYVTFACAILTLLLERYHYHCYSLLDEVRGNLFHDLQPLGFSASTGTRYAVS</sequence>
<dbReference type="Pfam" id="PF00078">
    <property type="entry name" value="RVT_1"/>
    <property type="match status" value="1"/>
</dbReference>
<comment type="caution">
    <text evidence="4">The sequence shown here is derived from an EMBL/GenBank/DDBJ whole genome shotgun (WGS) entry which is preliminary data.</text>
</comment>
<dbReference type="PANTHER" id="PTHR33481:SF1">
    <property type="entry name" value="ENDONUCLEASE_EXONUCLEASE_PHOSPHATASE DOMAIN-CONTAINING PROTEIN-RELATED"/>
    <property type="match status" value="1"/>
</dbReference>
<feature type="transmembrane region" description="Helical" evidence="2">
    <location>
        <begin position="1549"/>
        <end position="1567"/>
    </location>
</feature>
<evidence type="ECO:0000313" key="4">
    <source>
        <dbReference type="EMBL" id="KAH0811377.1"/>
    </source>
</evidence>
<dbReference type="InterPro" id="IPR043502">
    <property type="entry name" value="DNA/RNA_pol_sf"/>
</dbReference>
<feature type="transmembrane region" description="Helical" evidence="2">
    <location>
        <begin position="1355"/>
        <end position="1375"/>
    </location>
</feature>
<dbReference type="Proteomes" id="UP000719412">
    <property type="component" value="Unassembled WGS sequence"/>
</dbReference>
<proteinExistence type="predicted"/>
<feature type="transmembrane region" description="Helical" evidence="2">
    <location>
        <begin position="1507"/>
        <end position="1529"/>
    </location>
</feature>
<protein>
    <recommendedName>
        <fullName evidence="3">Reverse transcriptase domain-containing protein</fullName>
    </recommendedName>
</protein>
<feature type="transmembrane region" description="Helical" evidence="2">
    <location>
        <begin position="1271"/>
        <end position="1291"/>
    </location>
</feature>
<evidence type="ECO:0000259" key="3">
    <source>
        <dbReference type="PROSITE" id="PS50878"/>
    </source>
</evidence>
<gene>
    <name evidence="4" type="ORF">GEV33_011414</name>
</gene>
<feature type="transmembrane region" description="Helical" evidence="2">
    <location>
        <begin position="2002"/>
        <end position="2020"/>
    </location>
</feature>
<dbReference type="CDD" id="cd01650">
    <property type="entry name" value="RT_nLTR_like"/>
    <property type="match status" value="1"/>
</dbReference>
<dbReference type="InterPro" id="IPR036691">
    <property type="entry name" value="Endo/exonu/phosph_ase_sf"/>
</dbReference>
<evidence type="ECO:0000256" key="1">
    <source>
        <dbReference type="SAM" id="MobiDB-lite"/>
    </source>
</evidence>
<dbReference type="GO" id="GO:0003824">
    <property type="term" value="F:catalytic activity"/>
    <property type="evidence" value="ECO:0007669"/>
    <property type="project" value="InterPro"/>
</dbReference>
<reference evidence="4" key="2">
    <citation type="submission" date="2021-08" db="EMBL/GenBank/DDBJ databases">
        <authorList>
            <person name="Eriksson T."/>
        </authorList>
    </citation>
    <scope>NUCLEOTIDE SEQUENCE</scope>
    <source>
        <strain evidence="4">Stoneville</strain>
        <tissue evidence="4">Whole head</tissue>
    </source>
</reference>
<accession>A0A8J6HBK7</accession>
<feature type="transmembrane region" description="Helical" evidence="2">
    <location>
        <begin position="1604"/>
        <end position="1624"/>
    </location>
</feature>
<evidence type="ECO:0000313" key="5">
    <source>
        <dbReference type="Proteomes" id="UP000719412"/>
    </source>
</evidence>
<evidence type="ECO:0000256" key="2">
    <source>
        <dbReference type="SAM" id="Phobius"/>
    </source>
</evidence>
<keyword evidence="2" id="KW-0812">Transmembrane</keyword>
<keyword evidence="2" id="KW-1133">Transmembrane helix</keyword>
<reference evidence="4" key="1">
    <citation type="journal article" date="2020" name="J Insects Food Feed">
        <title>The yellow mealworm (Tenebrio molitor) genome: a resource for the emerging insects as food and feed industry.</title>
        <authorList>
            <person name="Eriksson T."/>
            <person name="Andere A."/>
            <person name="Kelstrup H."/>
            <person name="Emery V."/>
            <person name="Picard C."/>
        </authorList>
    </citation>
    <scope>NUCLEOTIDE SEQUENCE</scope>
    <source>
        <strain evidence="4">Stoneville</strain>
        <tissue evidence="4">Whole head</tissue>
    </source>
</reference>
<feature type="transmembrane region" description="Helical" evidence="2">
    <location>
        <begin position="1960"/>
        <end position="1982"/>
    </location>
</feature>
<dbReference type="InterPro" id="IPR005135">
    <property type="entry name" value="Endo/exonuclease/phosphatase"/>
</dbReference>
<dbReference type="PANTHER" id="PTHR33481">
    <property type="entry name" value="REVERSE TRANSCRIPTASE"/>
    <property type="match status" value="1"/>
</dbReference>
<dbReference type="SUPFAM" id="SSF56672">
    <property type="entry name" value="DNA/RNA polymerases"/>
    <property type="match status" value="1"/>
</dbReference>
<organism evidence="4 5">
    <name type="scientific">Tenebrio molitor</name>
    <name type="common">Yellow mealworm beetle</name>
    <dbReference type="NCBI Taxonomy" id="7067"/>
    <lineage>
        <taxon>Eukaryota</taxon>
        <taxon>Metazoa</taxon>
        <taxon>Ecdysozoa</taxon>
        <taxon>Arthropoda</taxon>
        <taxon>Hexapoda</taxon>
        <taxon>Insecta</taxon>
        <taxon>Pterygota</taxon>
        <taxon>Neoptera</taxon>
        <taxon>Endopterygota</taxon>
        <taxon>Coleoptera</taxon>
        <taxon>Polyphaga</taxon>
        <taxon>Cucujiformia</taxon>
        <taxon>Tenebrionidae</taxon>
        <taxon>Tenebrio</taxon>
    </lineage>
</organism>
<dbReference type="EMBL" id="JABDTM020026847">
    <property type="protein sequence ID" value="KAH0811377.1"/>
    <property type="molecule type" value="Genomic_DNA"/>
</dbReference>
<dbReference type="Gene3D" id="3.60.10.10">
    <property type="entry name" value="Endonuclease/exonuclease/phosphatase"/>
    <property type="match status" value="1"/>
</dbReference>
<feature type="domain" description="Reverse transcriptase" evidence="3">
    <location>
        <begin position="514"/>
        <end position="781"/>
    </location>
</feature>
<feature type="transmembrane region" description="Helical" evidence="2">
    <location>
        <begin position="1644"/>
        <end position="1668"/>
    </location>
</feature>
<feature type="transmembrane region" description="Helical" evidence="2">
    <location>
        <begin position="1326"/>
        <end position="1346"/>
    </location>
</feature>
<feature type="transmembrane region" description="Helical" evidence="2">
    <location>
        <begin position="1423"/>
        <end position="1443"/>
    </location>
</feature>
<dbReference type="SUPFAM" id="SSF56219">
    <property type="entry name" value="DNase I-like"/>
    <property type="match status" value="1"/>
</dbReference>
<name>A0A8J6HBK7_TENMO</name>
<dbReference type="PROSITE" id="PS50878">
    <property type="entry name" value="RT_POL"/>
    <property type="match status" value="1"/>
</dbReference>
<keyword evidence="2" id="KW-0472">Membrane</keyword>
<feature type="region of interest" description="Disordered" evidence="1">
    <location>
        <begin position="62"/>
        <end position="109"/>
    </location>
</feature>